<feature type="compositionally biased region" description="Acidic residues" evidence="1">
    <location>
        <begin position="29"/>
        <end position="42"/>
    </location>
</feature>
<evidence type="ECO:0000256" key="1">
    <source>
        <dbReference type="SAM" id="MobiDB-lite"/>
    </source>
</evidence>
<proteinExistence type="predicted"/>
<feature type="compositionally biased region" description="Polar residues" evidence="1">
    <location>
        <begin position="609"/>
        <end position="650"/>
    </location>
</feature>
<accession>A0AA40DF30</accession>
<feature type="compositionally biased region" description="Low complexity" evidence="1">
    <location>
        <begin position="235"/>
        <end position="244"/>
    </location>
</feature>
<comment type="caution">
    <text evidence="2">The sequence shown here is derived from an EMBL/GenBank/DDBJ whole genome shotgun (WGS) entry which is preliminary data.</text>
</comment>
<reference evidence="2" key="1">
    <citation type="submission" date="2023-06" db="EMBL/GenBank/DDBJ databases">
        <title>Genome-scale phylogeny and comparative genomics of the fungal order Sordariales.</title>
        <authorList>
            <consortium name="Lawrence Berkeley National Laboratory"/>
            <person name="Hensen N."/>
            <person name="Bonometti L."/>
            <person name="Westerberg I."/>
            <person name="Brannstrom I.O."/>
            <person name="Guillou S."/>
            <person name="Cros-Aarteil S."/>
            <person name="Calhoun S."/>
            <person name="Haridas S."/>
            <person name="Kuo A."/>
            <person name="Mondo S."/>
            <person name="Pangilinan J."/>
            <person name="Riley R."/>
            <person name="Labutti K."/>
            <person name="Andreopoulos B."/>
            <person name="Lipzen A."/>
            <person name="Chen C."/>
            <person name="Yanf M."/>
            <person name="Daum C."/>
            <person name="Ng V."/>
            <person name="Clum A."/>
            <person name="Steindorff A."/>
            <person name="Ohm R."/>
            <person name="Martin F."/>
            <person name="Silar P."/>
            <person name="Natvig D."/>
            <person name="Lalanne C."/>
            <person name="Gautier V."/>
            <person name="Ament-Velasquez S.L."/>
            <person name="Kruys A."/>
            <person name="Hutchinson M.I."/>
            <person name="Powell A.J."/>
            <person name="Barry K."/>
            <person name="Miller A.N."/>
            <person name="Grigoriev I.V."/>
            <person name="Debuchy R."/>
            <person name="Gladieux P."/>
            <person name="Thoren M.H."/>
            <person name="Johannesson H."/>
        </authorList>
    </citation>
    <scope>NUCLEOTIDE SEQUENCE</scope>
    <source>
        <strain evidence="2">CBS 307.81</strain>
    </source>
</reference>
<feature type="region of interest" description="Disordered" evidence="1">
    <location>
        <begin position="718"/>
        <end position="747"/>
    </location>
</feature>
<dbReference type="AlphaFoldDB" id="A0AA40DF30"/>
<feature type="compositionally biased region" description="Basic residues" evidence="1">
    <location>
        <begin position="77"/>
        <end position="88"/>
    </location>
</feature>
<organism evidence="2 3">
    <name type="scientific">Cercophora samala</name>
    <dbReference type="NCBI Taxonomy" id="330535"/>
    <lineage>
        <taxon>Eukaryota</taxon>
        <taxon>Fungi</taxon>
        <taxon>Dikarya</taxon>
        <taxon>Ascomycota</taxon>
        <taxon>Pezizomycotina</taxon>
        <taxon>Sordariomycetes</taxon>
        <taxon>Sordariomycetidae</taxon>
        <taxon>Sordariales</taxon>
        <taxon>Lasiosphaeriaceae</taxon>
        <taxon>Cercophora</taxon>
    </lineage>
</organism>
<feature type="compositionally biased region" description="Gly residues" evidence="1">
    <location>
        <begin position="1"/>
        <end position="10"/>
    </location>
</feature>
<name>A0AA40DF30_9PEZI</name>
<evidence type="ECO:0000313" key="3">
    <source>
        <dbReference type="Proteomes" id="UP001174997"/>
    </source>
</evidence>
<keyword evidence="3" id="KW-1185">Reference proteome</keyword>
<feature type="compositionally biased region" description="Low complexity" evidence="1">
    <location>
        <begin position="720"/>
        <end position="742"/>
    </location>
</feature>
<dbReference type="Proteomes" id="UP001174997">
    <property type="component" value="Unassembled WGS sequence"/>
</dbReference>
<feature type="compositionally biased region" description="Low complexity" evidence="1">
    <location>
        <begin position="665"/>
        <end position="704"/>
    </location>
</feature>
<gene>
    <name evidence="2" type="ORF">QBC41DRAFT_300102</name>
</gene>
<feature type="compositionally biased region" description="Polar residues" evidence="1">
    <location>
        <begin position="150"/>
        <end position="164"/>
    </location>
</feature>
<feature type="region of interest" description="Disordered" evidence="1">
    <location>
        <begin position="334"/>
        <end position="354"/>
    </location>
</feature>
<dbReference type="EMBL" id="JAULSY010000017">
    <property type="protein sequence ID" value="KAK0671908.1"/>
    <property type="molecule type" value="Genomic_DNA"/>
</dbReference>
<feature type="compositionally biased region" description="Basic and acidic residues" evidence="1">
    <location>
        <begin position="136"/>
        <end position="147"/>
    </location>
</feature>
<evidence type="ECO:0000313" key="2">
    <source>
        <dbReference type="EMBL" id="KAK0671908.1"/>
    </source>
</evidence>
<feature type="compositionally biased region" description="Pro residues" evidence="1">
    <location>
        <begin position="11"/>
        <end position="21"/>
    </location>
</feature>
<feature type="region of interest" description="Disordered" evidence="1">
    <location>
        <begin position="589"/>
        <end position="704"/>
    </location>
</feature>
<sequence length="795" mass="88267">MTGSGGDGFGGPPPSRSPSPNIPISDLLSSDEESGDESDDDTNQANRKRNQKVVNRAKIAQKAAPRASTLQGPQNKIQKRRKTSRKHAYFCDKGCVVRDPDTGELMPMPFSRGSNRNRHDTNFHSRPHRTTAQLRAEQKAKREEHLRSRSGPTVPSRESNLSSQPHRRHSAPSTVLGCPFRALQPSTPMPGGQLVQSTPARGQVRQPRQPGTQGYNIDEEVLRGLTVHQSRHPHQPLQPAQPHQSRPSRQFEARQPRQPRQHRQPGDDENIMNGEMIGQPITHRAYQPQQLGLEGNIIGQNMVDHQVPRWAHQPHHRPRQSGNRRYTIDQGALSHGAGYQPHLGRQPGNEGEGVFGNPIVYRARQFRQPGDEGYVLGDEYNGQPLSQQLDQPVRRLALQGVGAAMVWDQVHPHGHGGNQGNALGSGMIGGTGTLHQLQPRRHRQQLAMRLQQDLQASLGYHNEEAENSGFQAMNRGQAQNPRAQSLHQAQHFEQPQFLDGLAINPNLLDHAPVTGQSQDPIWAQQPLQLHMSNNAQAPGFIGLPNLTDQDQNQIWAQQGFELPMSNHSQVYVPGLNGIPGMINGFQFQGLDGLRHHPSQGDHQPAQAPQLGQQTTTAPRRPSSDTSGYSQSLGQEGNQSSGHPGIEQSQGADGGYLDGLANWPNHQLPPGQLQRQQYQQEPAQQEQNQQAQSQQAQSQQAQNHQQYNYQAVNDVQEHNYQQTQPQANQQQSQQVHDDAQGNQNLGGLGQSLDYEQIAQVQQEQNQQTVNDVQGYDEAVDLGDFFNQDWINFGSQS</sequence>
<protein>
    <submittedName>
        <fullName evidence="2">Uncharacterized protein</fullName>
    </submittedName>
</protein>
<feature type="region of interest" description="Disordered" evidence="1">
    <location>
        <begin position="1"/>
        <end position="216"/>
    </location>
</feature>
<feature type="region of interest" description="Disordered" evidence="1">
    <location>
        <begin position="228"/>
        <end position="274"/>
    </location>
</feature>